<name>A0A2S0HZZ8_9FLAO</name>
<evidence type="ECO:0000256" key="2">
    <source>
        <dbReference type="SAM" id="SignalP"/>
    </source>
</evidence>
<dbReference type="KEGG" id="aue:C5O00_11430"/>
<organism evidence="4 5">
    <name type="scientific">Pukyongia salina</name>
    <dbReference type="NCBI Taxonomy" id="2094025"/>
    <lineage>
        <taxon>Bacteria</taxon>
        <taxon>Pseudomonadati</taxon>
        <taxon>Bacteroidota</taxon>
        <taxon>Flavobacteriia</taxon>
        <taxon>Flavobacteriales</taxon>
        <taxon>Flavobacteriaceae</taxon>
        <taxon>Pukyongia</taxon>
    </lineage>
</organism>
<gene>
    <name evidence="4" type="ORF">C5O00_11430</name>
</gene>
<proteinExistence type="predicted"/>
<dbReference type="InterPro" id="IPR007751">
    <property type="entry name" value="DUF676_lipase-like"/>
</dbReference>
<reference evidence="4 5" key="1">
    <citation type="submission" date="2018-02" db="EMBL/GenBank/DDBJ databases">
        <title>Genomic analysis of the strain RR4-38 isolated from a seawater recirculating aquaculture system.</title>
        <authorList>
            <person name="Kim Y.-S."/>
            <person name="Jang Y.H."/>
            <person name="Kim K.-H."/>
        </authorList>
    </citation>
    <scope>NUCLEOTIDE SEQUENCE [LARGE SCALE GENOMIC DNA]</scope>
    <source>
        <strain evidence="4 5">RR4-38</strain>
    </source>
</reference>
<evidence type="ECO:0000256" key="1">
    <source>
        <dbReference type="ARBA" id="ARBA00022729"/>
    </source>
</evidence>
<protein>
    <recommendedName>
        <fullName evidence="3">DUF676 domain-containing protein</fullName>
    </recommendedName>
</protein>
<feature type="chain" id="PRO_5015757793" description="DUF676 domain-containing protein" evidence="2">
    <location>
        <begin position="24"/>
        <end position="553"/>
    </location>
</feature>
<keyword evidence="5" id="KW-1185">Reference proteome</keyword>
<sequence>MKTFFTLLCLFSGITVLPQSSFMAPAENRPINNRGVVTPIVATIGYQGYEETQEYFGEGEYEIFLDNVNGVLDKPIIVLDGFDPGDSRDIAGLYNSLSFGGENLADIVRDEGFDIVILNAPMYSTGGKDIDGGADYIQRNAMVLIEMINLLNDLKVGDEELVVLGPSMGGLIGRYALAYMEQNSLEPETRLYISFDSPHRGANIPISLQYLINYLARQLGDADALAIVENVLNSPAAKEMLYDHLLAHLQAGSDYLQDPNKLLPEGAPNFRDAFQAELDALGFPQNVRNVAMVNGSSQGNTTGTAGMLVVDTTLDLGSGATADVVLHFTPEASMTNNVTSFDSFLFGFPVDSFDAEAEAFAYTDGVDASPGGTSNISAALGGAGASNPVIVSFIAALNQDDYSFIPVISSLAIDNEDDWFAAPDIGGVHSSPFVNTYIPSENESHVMVTSESAQFALDEIRNGGLGFSEVILQKKYQLIENPVKQHILLQLDPSFDYGELNISAFTVSGKQLFSETYNRPTDRIAIAQQLDSGIYFLTIQDQTGVYSLKFVVQ</sequence>
<evidence type="ECO:0000313" key="4">
    <source>
        <dbReference type="EMBL" id="AVI51743.1"/>
    </source>
</evidence>
<dbReference type="InterPro" id="IPR029058">
    <property type="entry name" value="AB_hydrolase_fold"/>
</dbReference>
<keyword evidence="1 2" id="KW-0732">Signal</keyword>
<evidence type="ECO:0000259" key="3">
    <source>
        <dbReference type="Pfam" id="PF05057"/>
    </source>
</evidence>
<dbReference type="InterPro" id="IPR026444">
    <property type="entry name" value="Secre_tail"/>
</dbReference>
<dbReference type="Proteomes" id="UP000238442">
    <property type="component" value="Chromosome"/>
</dbReference>
<dbReference type="NCBIfam" id="TIGR04183">
    <property type="entry name" value="Por_Secre_tail"/>
    <property type="match status" value="1"/>
</dbReference>
<accession>A0A2S0HZZ8</accession>
<dbReference type="AlphaFoldDB" id="A0A2S0HZZ8"/>
<feature type="domain" description="DUF676" evidence="3">
    <location>
        <begin position="143"/>
        <end position="205"/>
    </location>
</feature>
<feature type="signal peptide" evidence="2">
    <location>
        <begin position="1"/>
        <end position="23"/>
    </location>
</feature>
<dbReference type="RefSeq" id="WP_105216983.1">
    <property type="nucleotide sequence ID" value="NZ_CP027062.1"/>
</dbReference>
<evidence type="ECO:0000313" key="5">
    <source>
        <dbReference type="Proteomes" id="UP000238442"/>
    </source>
</evidence>
<dbReference type="Pfam" id="PF05057">
    <property type="entry name" value="DUF676"/>
    <property type="match status" value="1"/>
</dbReference>
<dbReference type="Gene3D" id="3.40.50.1820">
    <property type="entry name" value="alpha/beta hydrolase"/>
    <property type="match status" value="1"/>
</dbReference>
<dbReference type="SUPFAM" id="SSF53474">
    <property type="entry name" value="alpha/beta-Hydrolases"/>
    <property type="match status" value="1"/>
</dbReference>
<dbReference type="OrthoDB" id="4535652at2"/>
<dbReference type="EMBL" id="CP027062">
    <property type="protein sequence ID" value="AVI51743.1"/>
    <property type="molecule type" value="Genomic_DNA"/>
</dbReference>